<reference evidence="1" key="1">
    <citation type="journal article" date="2020" name="Stud. Mycol.">
        <title>101 Dothideomycetes genomes: a test case for predicting lifestyles and emergence of pathogens.</title>
        <authorList>
            <person name="Haridas S."/>
            <person name="Albert R."/>
            <person name="Binder M."/>
            <person name="Bloem J."/>
            <person name="Labutti K."/>
            <person name="Salamov A."/>
            <person name="Andreopoulos B."/>
            <person name="Baker S."/>
            <person name="Barry K."/>
            <person name="Bills G."/>
            <person name="Bluhm B."/>
            <person name="Cannon C."/>
            <person name="Castanera R."/>
            <person name="Culley D."/>
            <person name="Daum C."/>
            <person name="Ezra D."/>
            <person name="Gonzalez J."/>
            <person name="Henrissat B."/>
            <person name="Kuo A."/>
            <person name="Liang C."/>
            <person name="Lipzen A."/>
            <person name="Lutzoni F."/>
            <person name="Magnuson J."/>
            <person name="Mondo S."/>
            <person name="Nolan M."/>
            <person name="Ohm R."/>
            <person name="Pangilinan J."/>
            <person name="Park H.-J."/>
            <person name="Ramirez L."/>
            <person name="Alfaro M."/>
            <person name="Sun H."/>
            <person name="Tritt A."/>
            <person name="Yoshinaga Y."/>
            <person name="Zwiers L.-H."/>
            <person name="Turgeon B."/>
            <person name="Goodwin S."/>
            <person name="Spatafora J."/>
            <person name="Crous P."/>
            <person name="Grigoriev I."/>
        </authorList>
    </citation>
    <scope>NUCLEOTIDE SEQUENCE</scope>
    <source>
        <strain evidence="1">CBS 525.71</strain>
    </source>
</reference>
<organism evidence="1 2">
    <name type="scientific">Macroventuria anomochaeta</name>
    <dbReference type="NCBI Taxonomy" id="301207"/>
    <lineage>
        <taxon>Eukaryota</taxon>
        <taxon>Fungi</taxon>
        <taxon>Dikarya</taxon>
        <taxon>Ascomycota</taxon>
        <taxon>Pezizomycotina</taxon>
        <taxon>Dothideomycetes</taxon>
        <taxon>Pleosporomycetidae</taxon>
        <taxon>Pleosporales</taxon>
        <taxon>Pleosporineae</taxon>
        <taxon>Didymellaceae</taxon>
        <taxon>Macroventuria</taxon>
    </lineage>
</organism>
<proteinExistence type="predicted"/>
<sequence>MATHFKISEARPADAEAIASLFALSWVSPFTRLQFGQTEPAQLAASMVPRIKEQMVTANSKFIVERHPETDKVAAVAQWTVPAEEEVSDVNKEPEEDRDERQQFEDEAYRRSLPDNSNKDLIMAFTLGLRQLREETLQGRKHFLLENLATHPDYRGKGLASQLVEWACSLADEQQVLLYLDTASDNPAARLYKKLGFEERGRNTIEDLGRYAPIEIIEWLGCDPKHTHIAFLRFPKAHLSADQ</sequence>
<dbReference type="EMBL" id="MU006753">
    <property type="protein sequence ID" value="KAF2621561.1"/>
    <property type="molecule type" value="Genomic_DNA"/>
</dbReference>
<protein>
    <submittedName>
        <fullName evidence="1">Acyl-CoA N-acyltransferase</fullName>
    </submittedName>
</protein>
<keyword evidence="2" id="KW-1185">Reference proteome</keyword>
<evidence type="ECO:0000313" key="2">
    <source>
        <dbReference type="Proteomes" id="UP000799754"/>
    </source>
</evidence>
<comment type="caution">
    <text evidence="1">The sequence shown here is derived from an EMBL/GenBank/DDBJ whole genome shotgun (WGS) entry which is preliminary data.</text>
</comment>
<dbReference type="Proteomes" id="UP000799754">
    <property type="component" value="Unassembled WGS sequence"/>
</dbReference>
<name>A0ACB6RHV7_9PLEO</name>
<gene>
    <name evidence="1" type="ORF">BU25DRAFT_233850</name>
</gene>
<accession>A0ACB6RHV7</accession>
<evidence type="ECO:0000313" key="1">
    <source>
        <dbReference type="EMBL" id="KAF2621561.1"/>
    </source>
</evidence>